<dbReference type="Pfam" id="PF03732">
    <property type="entry name" value="Retrotrans_gag"/>
    <property type="match status" value="1"/>
</dbReference>
<dbReference type="SUPFAM" id="SSF81923">
    <property type="entry name" value="Double Clp-N motif"/>
    <property type="match status" value="1"/>
</dbReference>
<feature type="compositionally biased region" description="Low complexity" evidence="5">
    <location>
        <begin position="229"/>
        <end position="243"/>
    </location>
</feature>
<dbReference type="SUPFAM" id="SSF52540">
    <property type="entry name" value="P-loop containing nucleoside triphosphate hydrolases"/>
    <property type="match status" value="2"/>
</dbReference>
<dbReference type="Pfam" id="PF02861">
    <property type="entry name" value="Clp_N"/>
    <property type="match status" value="1"/>
</dbReference>
<dbReference type="GO" id="GO:0005524">
    <property type="term" value="F:ATP binding"/>
    <property type="evidence" value="ECO:0007669"/>
    <property type="project" value="UniProtKB-KW"/>
</dbReference>
<dbReference type="Proteomes" id="UP000655225">
    <property type="component" value="Unassembled WGS sequence"/>
</dbReference>
<protein>
    <recommendedName>
        <fullName evidence="6">Clp R domain-containing protein</fullName>
    </recommendedName>
</protein>
<dbReference type="Pfam" id="PF07724">
    <property type="entry name" value="AAA_2"/>
    <property type="match status" value="1"/>
</dbReference>
<dbReference type="AlphaFoldDB" id="A0A834YCU5"/>
<evidence type="ECO:0000256" key="4">
    <source>
        <dbReference type="PROSITE-ProRule" id="PRU01251"/>
    </source>
</evidence>
<evidence type="ECO:0000256" key="5">
    <source>
        <dbReference type="SAM" id="MobiDB-lite"/>
    </source>
</evidence>
<dbReference type="SMART" id="SM00382">
    <property type="entry name" value="AAA"/>
    <property type="match status" value="1"/>
</dbReference>
<dbReference type="InterPro" id="IPR036628">
    <property type="entry name" value="Clp_N_dom_sf"/>
</dbReference>
<comment type="caution">
    <text evidence="7">The sequence shown here is derived from an EMBL/GenBank/DDBJ whole genome shotgun (WGS) entry which is preliminary data.</text>
</comment>
<dbReference type="EMBL" id="JABCRI010000023">
    <property type="protein sequence ID" value="KAF8378904.1"/>
    <property type="molecule type" value="Genomic_DNA"/>
</dbReference>
<feature type="domain" description="Clp R" evidence="6">
    <location>
        <begin position="270"/>
        <end position="419"/>
    </location>
</feature>
<keyword evidence="2" id="KW-0547">Nucleotide-binding</keyword>
<dbReference type="PANTHER" id="PTHR11638">
    <property type="entry name" value="ATP-DEPENDENT CLP PROTEASE"/>
    <property type="match status" value="1"/>
</dbReference>
<accession>A0A834YCU5</accession>
<evidence type="ECO:0000256" key="2">
    <source>
        <dbReference type="ARBA" id="ARBA00022741"/>
    </source>
</evidence>
<feature type="compositionally biased region" description="Low complexity" evidence="5">
    <location>
        <begin position="189"/>
        <end position="209"/>
    </location>
</feature>
<dbReference type="PANTHER" id="PTHR11638:SF18">
    <property type="entry name" value="HEAT SHOCK PROTEIN 104"/>
    <property type="match status" value="1"/>
</dbReference>
<sequence>MPDSPPNLEPGFQQAVDMLAQAVASVAQSRPSHERELPIEHAHRLEATSFSGSSDPADAEAWIQRLEKNFTLMKLLTWTDFRREFFEQYYTRTYRDDKQREFLRLVQGPMTVAQYKEKFTELSRFASTVVANELDRCRRFEDGLHGEIRSAVTATGWTEYGGLVQAAMRVERSITEHQRRREQKRKRNGQSSYQSGSSKKMSGSSQFQSRENAQSSRGSGGPLRDQDQPSRQSSQRSVQQPGGSLEGRSDFGKSAQRENNSLPLERTMIPHKFAPKISEALSGAQDLALYSGHAEFTPIHMALALISDPNAILRPAISNAGGGDEAANSFEFLLKQAMKKIPSQERKNDDDPDDAPPSPSLINVIKQANFAKKFRGDTNLPLDLLILSLLEDSQIGDILKEAGISTVIVKSEVEKLPGKEGKKVESQYGRDLVEQPGRLEPVIRQGEEIRRVTRLPPITNRINPVLIGEPGVVKTAMIEGLSQRIVRGNVQSNLADLRFMAPDMGHHLPDNAIDLVGEACASVEVQLNSQSQGKVGENEKGRLIGLAERLHKRVVGQNQAVDAVVEALLRSRIRLGGRQRPTGSFLFLGPIGVGKTELAKALAEQLFDDENHLVRINMSKYMDMHSMSRLIGAPPGYIGHEEDGKLTEAVRRRPYSVVLFDEVDKAKNSILNTLLHVLDDGRLCDGKGHTVDFTNTVIKPWSGAPSFRSHGKVFNADCQGPGHARGEKPFRVRASYSAG</sequence>
<dbReference type="InterPro" id="IPR027417">
    <property type="entry name" value="P-loop_NTPase"/>
</dbReference>
<organism evidence="7 8">
    <name type="scientific">Tetracentron sinense</name>
    <name type="common">Spur-leaf</name>
    <dbReference type="NCBI Taxonomy" id="13715"/>
    <lineage>
        <taxon>Eukaryota</taxon>
        <taxon>Viridiplantae</taxon>
        <taxon>Streptophyta</taxon>
        <taxon>Embryophyta</taxon>
        <taxon>Tracheophyta</taxon>
        <taxon>Spermatophyta</taxon>
        <taxon>Magnoliopsida</taxon>
        <taxon>Trochodendrales</taxon>
        <taxon>Trochodendraceae</taxon>
        <taxon>Tetracentron</taxon>
    </lineage>
</organism>
<gene>
    <name evidence="7" type="ORF">HHK36_030253</name>
</gene>
<dbReference type="GO" id="GO:0034605">
    <property type="term" value="P:cellular response to heat"/>
    <property type="evidence" value="ECO:0007669"/>
    <property type="project" value="TreeGrafter"/>
</dbReference>
<name>A0A834YCU5_TETSI</name>
<dbReference type="GO" id="GO:0016887">
    <property type="term" value="F:ATP hydrolysis activity"/>
    <property type="evidence" value="ECO:0007669"/>
    <property type="project" value="InterPro"/>
</dbReference>
<keyword evidence="3" id="KW-0067">ATP-binding</keyword>
<dbReference type="PROSITE" id="PS51903">
    <property type="entry name" value="CLP_R"/>
    <property type="match status" value="1"/>
</dbReference>
<dbReference type="InterPro" id="IPR004176">
    <property type="entry name" value="Clp_R_N"/>
</dbReference>
<dbReference type="CDD" id="cd19499">
    <property type="entry name" value="RecA-like_ClpB_Hsp104-like"/>
    <property type="match status" value="1"/>
</dbReference>
<dbReference type="InterPro" id="IPR003959">
    <property type="entry name" value="ATPase_AAA_core"/>
</dbReference>
<dbReference type="Gene3D" id="3.40.50.300">
    <property type="entry name" value="P-loop containing nucleotide triphosphate hydrolases"/>
    <property type="match status" value="2"/>
</dbReference>
<dbReference type="GO" id="GO:0005737">
    <property type="term" value="C:cytoplasm"/>
    <property type="evidence" value="ECO:0007669"/>
    <property type="project" value="TreeGrafter"/>
</dbReference>
<evidence type="ECO:0000313" key="7">
    <source>
        <dbReference type="EMBL" id="KAF8378904.1"/>
    </source>
</evidence>
<feature type="region of interest" description="Disordered" evidence="5">
    <location>
        <begin position="175"/>
        <end position="266"/>
    </location>
</feature>
<dbReference type="PRINTS" id="PR00300">
    <property type="entry name" value="CLPPROTEASEA"/>
</dbReference>
<evidence type="ECO:0000256" key="1">
    <source>
        <dbReference type="ARBA" id="ARBA00022737"/>
    </source>
</evidence>
<dbReference type="InterPro" id="IPR050130">
    <property type="entry name" value="ClpA_ClpB"/>
</dbReference>
<evidence type="ECO:0000313" key="8">
    <source>
        <dbReference type="Proteomes" id="UP000655225"/>
    </source>
</evidence>
<evidence type="ECO:0000259" key="6">
    <source>
        <dbReference type="PROSITE" id="PS51903"/>
    </source>
</evidence>
<dbReference type="InterPro" id="IPR003593">
    <property type="entry name" value="AAA+_ATPase"/>
</dbReference>
<dbReference type="Gene3D" id="1.10.1780.10">
    <property type="entry name" value="Clp, N-terminal domain"/>
    <property type="match status" value="1"/>
</dbReference>
<keyword evidence="1 4" id="KW-0677">Repeat</keyword>
<dbReference type="InterPro" id="IPR001270">
    <property type="entry name" value="ClpA/B"/>
</dbReference>
<dbReference type="InterPro" id="IPR005162">
    <property type="entry name" value="Retrotrans_gag_dom"/>
</dbReference>
<feature type="region of interest" description="Disordered" evidence="5">
    <location>
        <begin position="341"/>
        <end position="360"/>
    </location>
</feature>
<proteinExistence type="predicted"/>
<dbReference type="OrthoDB" id="47330at2759"/>
<evidence type="ECO:0000256" key="3">
    <source>
        <dbReference type="ARBA" id="ARBA00022840"/>
    </source>
</evidence>
<reference evidence="7 8" key="1">
    <citation type="submission" date="2020-04" db="EMBL/GenBank/DDBJ databases">
        <title>Plant Genome Project.</title>
        <authorList>
            <person name="Zhang R.-G."/>
        </authorList>
    </citation>
    <scope>NUCLEOTIDE SEQUENCE [LARGE SCALE GENOMIC DNA]</scope>
    <source>
        <strain evidence="7">YNK0</strain>
        <tissue evidence="7">Leaf</tissue>
    </source>
</reference>
<keyword evidence="8" id="KW-1185">Reference proteome</keyword>